<feature type="transmembrane region" description="Helical" evidence="11">
    <location>
        <begin position="413"/>
        <end position="432"/>
    </location>
</feature>
<dbReference type="InterPro" id="IPR003593">
    <property type="entry name" value="AAA+_ATPase"/>
</dbReference>
<dbReference type="GO" id="GO:0005524">
    <property type="term" value="F:ATP binding"/>
    <property type="evidence" value="ECO:0007669"/>
    <property type="project" value="UniProtKB-KW"/>
</dbReference>
<feature type="domain" description="ABC transporter" evidence="12">
    <location>
        <begin position="629"/>
        <end position="857"/>
    </location>
</feature>
<dbReference type="Gene3D" id="1.20.1560.10">
    <property type="entry name" value="ABC transporter type 1, transmembrane domain"/>
    <property type="match status" value="2"/>
</dbReference>
<evidence type="ECO:0000256" key="1">
    <source>
        <dbReference type="ARBA" id="ARBA00004651"/>
    </source>
</evidence>
<dbReference type="CDD" id="cd03244">
    <property type="entry name" value="ABCC_MRP_domain2"/>
    <property type="match status" value="1"/>
</dbReference>
<feature type="transmembrane region" description="Helical" evidence="11">
    <location>
        <begin position="1154"/>
        <end position="1175"/>
    </location>
</feature>
<dbReference type="SUPFAM" id="SSF52540">
    <property type="entry name" value="P-loop containing nucleoside triphosphate hydrolases"/>
    <property type="match status" value="2"/>
</dbReference>
<feature type="transmembrane region" description="Helical" evidence="11">
    <location>
        <begin position="900"/>
        <end position="923"/>
    </location>
</feature>
<feature type="transmembrane region" description="Helical" evidence="11">
    <location>
        <begin position="943"/>
        <end position="967"/>
    </location>
</feature>
<organism evidence="14 15">
    <name type="scientific">Colletotrichum sojae</name>
    <dbReference type="NCBI Taxonomy" id="2175907"/>
    <lineage>
        <taxon>Eukaryota</taxon>
        <taxon>Fungi</taxon>
        <taxon>Dikarya</taxon>
        <taxon>Ascomycota</taxon>
        <taxon>Pezizomycotina</taxon>
        <taxon>Sordariomycetes</taxon>
        <taxon>Hypocreomycetidae</taxon>
        <taxon>Glomerellales</taxon>
        <taxon>Glomerellaceae</taxon>
        <taxon>Colletotrichum</taxon>
        <taxon>Colletotrichum orchidearum species complex</taxon>
    </lineage>
</organism>
<dbReference type="Pfam" id="PF00664">
    <property type="entry name" value="ABC_membrane"/>
    <property type="match status" value="1"/>
</dbReference>
<protein>
    <submittedName>
        <fullName evidence="14">ABC multidrug transporter</fullName>
    </submittedName>
</protein>
<dbReference type="InterPro" id="IPR003439">
    <property type="entry name" value="ABC_transporter-like_ATP-bd"/>
</dbReference>
<dbReference type="FunFam" id="1.20.1560.10:FF:000055">
    <property type="entry name" value="ABC multidrug transporter (Eurofung)"/>
    <property type="match status" value="1"/>
</dbReference>
<feature type="transmembrane region" description="Helical" evidence="11">
    <location>
        <begin position="26"/>
        <end position="47"/>
    </location>
</feature>
<keyword evidence="3" id="KW-1003">Cell membrane</keyword>
<reference evidence="14 15" key="1">
    <citation type="journal article" date="2020" name="Phytopathology">
        <title>Genome Sequence Resources of Colletotrichum truncatum, C. plurivorum, C. musicola, and C. sojae: Four Species Pathogenic to Soybean (Glycine max).</title>
        <authorList>
            <person name="Rogerio F."/>
            <person name="Boufleur T.R."/>
            <person name="Ciampi-Guillardi M."/>
            <person name="Sukno S.A."/>
            <person name="Thon M.R."/>
            <person name="Massola Junior N.S."/>
            <person name="Baroncelli R."/>
        </authorList>
    </citation>
    <scope>NUCLEOTIDE SEQUENCE [LARGE SCALE GENOMIC DNA]</scope>
    <source>
        <strain evidence="14 15">LFN0009</strain>
    </source>
</reference>
<evidence type="ECO:0000259" key="12">
    <source>
        <dbReference type="PROSITE" id="PS50893"/>
    </source>
</evidence>
<feature type="region of interest" description="Disordered" evidence="10">
    <location>
        <begin position="236"/>
        <end position="258"/>
    </location>
</feature>
<feature type="region of interest" description="Disordered" evidence="10">
    <location>
        <begin position="862"/>
        <end position="886"/>
    </location>
</feature>
<proteinExistence type="predicted"/>
<feature type="domain" description="ABC transmembrane type-1" evidence="13">
    <location>
        <begin position="285"/>
        <end position="562"/>
    </location>
</feature>
<name>A0A8H6JS13_9PEZI</name>
<dbReference type="PROSITE" id="PS50929">
    <property type="entry name" value="ABC_TM1F"/>
    <property type="match status" value="2"/>
</dbReference>
<dbReference type="InterPro" id="IPR017871">
    <property type="entry name" value="ABC_transporter-like_CS"/>
</dbReference>
<feature type="transmembrane region" description="Helical" evidence="11">
    <location>
        <begin position="59"/>
        <end position="82"/>
    </location>
</feature>
<keyword evidence="9" id="KW-0325">Glycoprotein</keyword>
<keyword evidence="5" id="KW-0547">Nucleotide-binding</keyword>
<dbReference type="PANTHER" id="PTHR24223">
    <property type="entry name" value="ATP-BINDING CASSETTE SUB-FAMILY C"/>
    <property type="match status" value="1"/>
</dbReference>
<dbReference type="PANTHER" id="PTHR24223:SF399">
    <property type="entry name" value="ABC TRANSPORTER ATNG"/>
    <property type="match status" value="1"/>
</dbReference>
<feature type="compositionally biased region" description="Low complexity" evidence="10">
    <location>
        <begin position="870"/>
        <end position="880"/>
    </location>
</feature>
<evidence type="ECO:0000256" key="2">
    <source>
        <dbReference type="ARBA" id="ARBA00022448"/>
    </source>
</evidence>
<keyword evidence="8 11" id="KW-0472">Membrane</keyword>
<comment type="caution">
    <text evidence="14">The sequence shown here is derived from an EMBL/GenBank/DDBJ whole genome shotgun (WGS) entry which is preliminary data.</text>
</comment>
<evidence type="ECO:0000313" key="15">
    <source>
        <dbReference type="Proteomes" id="UP000652219"/>
    </source>
</evidence>
<dbReference type="FunFam" id="3.40.50.300:FF:000838">
    <property type="entry name" value="ABC multidrug transporter (Eurofung)"/>
    <property type="match status" value="1"/>
</dbReference>
<dbReference type="GO" id="GO:0005886">
    <property type="term" value="C:plasma membrane"/>
    <property type="evidence" value="ECO:0007669"/>
    <property type="project" value="UniProtKB-SubCell"/>
</dbReference>
<dbReference type="Proteomes" id="UP000652219">
    <property type="component" value="Unassembled WGS sequence"/>
</dbReference>
<keyword evidence="6" id="KW-0067">ATP-binding</keyword>
<keyword evidence="4 11" id="KW-0812">Transmembrane</keyword>
<evidence type="ECO:0000256" key="9">
    <source>
        <dbReference type="ARBA" id="ARBA00023180"/>
    </source>
</evidence>
<feature type="transmembrane region" description="Helical" evidence="11">
    <location>
        <begin position="265"/>
        <end position="290"/>
    </location>
</feature>
<feature type="transmembrane region" description="Helical" evidence="11">
    <location>
        <begin position="1070"/>
        <end position="1090"/>
    </location>
</feature>
<dbReference type="CDD" id="cd18580">
    <property type="entry name" value="ABC_6TM_ABCC_D2"/>
    <property type="match status" value="1"/>
</dbReference>
<dbReference type="InterPro" id="IPR056227">
    <property type="entry name" value="TMD0_ABC"/>
</dbReference>
<dbReference type="InterPro" id="IPR044746">
    <property type="entry name" value="ABCC_6TM_D1"/>
</dbReference>
<dbReference type="InterPro" id="IPR011527">
    <property type="entry name" value="ABC1_TM_dom"/>
</dbReference>
<gene>
    <name evidence="14" type="ORF">CSOJ01_01948</name>
</gene>
<dbReference type="CDD" id="cd18579">
    <property type="entry name" value="ABC_6TM_ABCC_D1"/>
    <property type="match status" value="1"/>
</dbReference>
<feature type="transmembrane region" description="Helical" evidence="11">
    <location>
        <begin position="88"/>
        <end position="111"/>
    </location>
</feature>
<evidence type="ECO:0000256" key="10">
    <source>
        <dbReference type="SAM" id="MobiDB-lite"/>
    </source>
</evidence>
<sequence>MSSPDGAFGPRFEGSFDFTLLFEQSILSILPSVLFLGASFARISFLVRQENQAQGGRLLHAKLGAAATLFSLQLAIVVLWALQSAQRTQVSIAAAVLSLIVATVIAILLYAEHKRNVGSSKLLSLYLVFTALLDVAQVRTLFLRDGYAPIAGCSAASLAAKLVLLSLEEVPKRPLLYSDVKRADLESTSGSISRTVFWWLSDLFRSGSKGLLSVEGLPVISDKFASRRLLSSAGRAWKNSESTPTEEGERLPTSDPDDKKGAHSLFVATLSAFRATVATAILPRLCLAGFRLGQPFLVDRVITFVGEPTNADSKNIAGGLIGATALIYVGIGVTRCYYQHLNFQLITMIRGSLVALIFEKTMSLDASTARDNEAVTLMSADIEGIEPGVELIHEIWASVVELGVALYLLQRKVGAACFFVVIPAVIASFLTSRLMRAMGPARMVWSKGIQKRVSATSNMLGHMKGLKMMGLTGYMATTIQNLRCNELEVSKKFRLALIRVLTTSGLSSQLTPVVVIAGAVFWTRCGQDQELSTADIFSILVIVSLVSEPVSQLISCLPNAMASVACFDRIQEYLLLTEQQDTRKSFEQPRIVSMPCTSTGQSSITDGREKGPLDHVHEIPSRHLTSYAIVVENGFVTPSGLAEPVLRSIDIRIRSSTCNMVVGPVGSGKSMLLSVLTGETPLTKGSIRVARNLIAYCDQSPWLRNVSIRDNIVSQTEYEDDWYSSVLWACGLQHDVSVLPRGDESLVGSGGDALSGGQKQRVALARSIYSRKPILLLDDVFSALDNTTARLVFNRLLGENGLLRKSGTTVVLATSAVHFLPSADHIIVLAKDGAVVQEGSFASLQETEGYVKDLALKAKSTTELDDPEVASAPPASTDPSAAEEDADLTRQSGDITLYKFYFESVAAFMAVFWLFLAIVYIGLGKAPQIWLRVWGEQGTSHEPAYYFGGYVALAMSCVIASAMSVWYETPFAVQAHFPRTQIGFADAHTSFFMLKIVPESAQNLHWLFLEAVIRAPLWFFTTTESGVTLNKFAQDMTLLDNRLPVAAYHTAYDVLTVLLSTALIAAGAQYVAAAIPFSMVALYFLARFYLLTSRQMRHLDLEAKSPLYTLFTETINGLATIRAFDWRRHFLEENLRLLDLSQKPYYLMFCIQRWLNVALDLFVACVAVVLVAFAVQFPHTTSQGAIGVAMINIIMFNTELTELVNNWTDLEASLGAVARLRRFLLEAPREDGPAECAAVPENWPSSGLIEVKDVSAAYRQESRPVLRNVSLTIRPNQKIGICGRTGSGKSSFILALLRLVEYQSGTIYIDGVDLSQIPRATLRDRLNALPQDPVTIGGTVRLNLAPEAPHLSDDLLIASLQKVKLWDLVQKRGGLDVELGDVNLSRGQQQLFCLARAMLGRSRVVLLDEATSSLNRQTDEDVQRVLREEFGDCTVIAVAHRLETIVEGDVVVVMDGGEVVEVGAPRELLEQDRSRFKDLWDNRHQ</sequence>
<comment type="subcellular location">
    <subcellularLocation>
        <location evidence="1">Cell membrane</location>
        <topology evidence="1">Multi-pass membrane protein</topology>
    </subcellularLocation>
</comment>
<evidence type="ECO:0000256" key="8">
    <source>
        <dbReference type="ARBA" id="ARBA00023136"/>
    </source>
</evidence>
<accession>A0A8H6JS13</accession>
<dbReference type="GO" id="GO:0016887">
    <property type="term" value="F:ATP hydrolysis activity"/>
    <property type="evidence" value="ECO:0007669"/>
    <property type="project" value="InterPro"/>
</dbReference>
<dbReference type="SUPFAM" id="SSF90123">
    <property type="entry name" value="ABC transporter transmembrane region"/>
    <property type="match status" value="2"/>
</dbReference>
<dbReference type="FunFam" id="1.20.1560.10:FF:000066">
    <property type="entry name" value="ABC multidrug transporter (Eurofung)"/>
    <property type="match status" value="1"/>
</dbReference>
<evidence type="ECO:0000256" key="5">
    <source>
        <dbReference type="ARBA" id="ARBA00022741"/>
    </source>
</evidence>
<dbReference type="InterPro" id="IPR044726">
    <property type="entry name" value="ABCC_6TM_D2"/>
</dbReference>
<feature type="compositionally biased region" description="Basic and acidic residues" evidence="10">
    <location>
        <begin position="247"/>
        <end position="258"/>
    </location>
</feature>
<dbReference type="CDD" id="cd03250">
    <property type="entry name" value="ABCC_MRP_domain1"/>
    <property type="match status" value="1"/>
</dbReference>
<evidence type="ECO:0000313" key="14">
    <source>
        <dbReference type="EMBL" id="KAF6818307.1"/>
    </source>
</evidence>
<dbReference type="Pfam" id="PF24357">
    <property type="entry name" value="TMD0_ABC"/>
    <property type="match status" value="1"/>
</dbReference>
<dbReference type="EMBL" id="WIGN01000016">
    <property type="protein sequence ID" value="KAF6818307.1"/>
    <property type="molecule type" value="Genomic_DNA"/>
</dbReference>
<dbReference type="Gene3D" id="3.40.50.300">
    <property type="entry name" value="P-loop containing nucleotide triphosphate hydrolases"/>
    <property type="match status" value="2"/>
</dbReference>
<evidence type="ECO:0000256" key="6">
    <source>
        <dbReference type="ARBA" id="ARBA00022840"/>
    </source>
</evidence>
<dbReference type="PROSITE" id="PS00211">
    <property type="entry name" value="ABC_TRANSPORTER_1"/>
    <property type="match status" value="1"/>
</dbReference>
<dbReference type="InterPro" id="IPR036640">
    <property type="entry name" value="ABC1_TM_sf"/>
</dbReference>
<dbReference type="InterPro" id="IPR050173">
    <property type="entry name" value="ABC_transporter_C-like"/>
</dbReference>
<dbReference type="InterPro" id="IPR027417">
    <property type="entry name" value="P-loop_NTPase"/>
</dbReference>
<evidence type="ECO:0000256" key="11">
    <source>
        <dbReference type="SAM" id="Phobius"/>
    </source>
</evidence>
<dbReference type="GO" id="GO:0140359">
    <property type="term" value="F:ABC-type transporter activity"/>
    <property type="evidence" value="ECO:0007669"/>
    <property type="project" value="InterPro"/>
</dbReference>
<keyword evidence="2" id="KW-0813">Transport</keyword>
<dbReference type="PROSITE" id="PS50893">
    <property type="entry name" value="ABC_TRANSPORTER_2"/>
    <property type="match status" value="2"/>
</dbReference>
<feature type="transmembrane region" description="Helical" evidence="11">
    <location>
        <begin position="316"/>
        <end position="334"/>
    </location>
</feature>
<feature type="domain" description="ABC transmembrane type-1" evidence="13">
    <location>
        <begin position="983"/>
        <end position="1212"/>
    </location>
</feature>
<evidence type="ECO:0000259" key="13">
    <source>
        <dbReference type="PROSITE" id="PS50929"/>
    </source>
</evidence>
<feature type="domain" description="ABC transporter" evidence="12">
    <location>
        <begin position="1249"/>
        <end position="1481"/>
    </location>
</feature>
<dbReference type="Pfam" id="PF00005">
    <property type="entry name" value="ABC_tran"/>
    <property type="match status" value="2"/>
</dbReference>
<keyword evidence="7 11" id="KW-1133">Transmembrane helix</keyword>
<keyword evidence="15" id="KW-1185">Reference proteome</keyword>
<dbReference type="SMART" id="SM00382">
    <property type="entry name" value="AAA"/>
    <property type="match status" value="2"/>
</dbReference>
<evidence type="ECO:0000256" key="4">
    <source>
        <dbReference type="ARBA" id="ARBA00022692"/>
    </source>
</evidence>
<evidence type="ECO:0000256" key="7">
    <source>
        <dbReference type="ARBA" id="ARBA00022989"/>
    </source>
</evidence>
<evidence type="ECO:0000256" key="3">
    <source>
        <dbReference type="ARBA" id="ARBA00022475"/>
    </source>
</evidence>